<comment type="caution">
    <text evidence="2">The sequence shown here is derived from an EMBL/GenBank/DDBJ whole genome shotgun (WGS) entry which is preliminary data.</text>
</comment>
<protein>
    <recommendedName>
        <fullName evidence="4">Cytochrome b561</fullName>
    </recommendedName>
</protein>
<evidence type="ECO:0008006" key="4">
    <source>
        <dbReference type="Google" id="ProtNLM"/>
    </source>
</evidence>
<reference evidence="2 3" key="1">
    <citation type="submission" date="2019-10" db="EMBL/GenBank/DDBJ databases">
        <title>New genus of Silvanigrellaceae.</title>
        <authorList>
            <person name="Pitt A."/>
            <person name="Hahn M.W."/>
        </authorList>
    </citation>
    <scope>NUCLEOTIDE SEQUENCE [LARGE SCALE GENOMIC DNA]</scope>
    <source>
        <strain evidence="2 3">33A1-SZDP</strain>
    </source>
</reference>
<keyword evidence="1" id="KW-0812">Transmembrane</keyword>
<feature type="transmembrane region" description="Helical" evidence="1">
    <location>
        <begin position="86"/>
        <end position="104"/>
    </location>
</feature>
<feature type="transmembrane region" description="Helical" evidence="1">
    <location>
        <begin position="125"/>
        <end position="143"/>
    </location>
</feature>
<evidence type="ECO:0000313" key="2">
    <source>
        <dbReference type="EMBL" id="KAB8031977.1"/>
    </source>
</evidence>
<gene>
    <name evidence="2" type="ORF">GCL57_04845</name>
</gene>
<keyword evidence="1" id="KW-0472">Membrane</keyword>
<keyword evidence="3" id="KW-1185">Reference proteome</keyword>
<dbReference type="RefSeq" id="WP_152212152.1">
    <property type="nucleotide sequence ID" value="NZ_WFLN01000005.1"/>
</dbReference>
<accession>A0A833JG29</accession>
<sequence>MYDIILFVHSWLRWIIILSLFIVLFKSTQGWLKNATYQKGDKIWGGILIGSIHLQLLIGLILYFSLSPIVRTAMSNMGFAMKNPALRYWAVEHFVSILIFATLIQFGRIFSKRANQDLKKHKRMAIFAWAGMLILVATLPWPLRKDIGRPLFADFPTHTQLIANPE</sequence>
<name>A0A833JG29_9BACT</name>
<proteinExistence type="predicted"/>
<feature type="transmembrane region" description="Helical" evidence="1">
    <location>
        <begin position="6"/>
        <end position="25"/>
    </location>
</feature>
<organism evidence="2 3">
    <name type="scientific">Fluviispira multicolorata</name>
    <dbReference type="NCBI Taxonomy" id="2654512"/>
    <lineage>
        <taxon>Bacteria</taxon>
        <taxon>Pseudomonadati</taxon>
        <taxon>Bdellovibrionota</taxon>
        <taxon>Oligoflexia</taxon>
        <taxon>Silvanigrellales</taxon>
        <taxon>Silvanigrellaceae</taxon>
        <taxon>Fluviispira</taxon>
    </lineage>
</organism>
<feature type="transmembrane region" description="Helical" evidence="1">
    <location>
        <begin position="46"/>
        <end position="66"/>
    </location>
</feature>
<dbReference type="AlphaFoldDB" id="A0A833JG29"/>
<dbReference type="EMBL" id="WFLN01000005">
    <property type="protein sequence ID" value="KAB8031977.1"/>
    <property type="molecule type" value="Genomic_DNA"/>
</dbReference>
<evidence type="ECO:0000313" key="3">
    <source>
        <dbReference type="Proteomes" id="UP000442694"/>
    </source>
</evidence>
<evidence type="ECO:0000256" key="1">
    <source>
        <dbReference type="SAM" id="Phobius"/>
    </source>
</evidence>
<keyword evidence="1" id="KW-1133">Transmembrane helix</keyword>
<dbReference type="Proteomes" id="UP000442694">
    <property type="component" value="Unassembled WGS sequence"/>
</dbReference>